<dbReference type="InterPro" id="IPR032852">
    <property type="entry name" value="ALKBH2"/>
</dbReference>
<dbReference type="SUPFAM" id="SSF51197">
    <property type="entry name" value="Clavaminate synthase-like"/>
    <property type="match status" value="1"/>
</dbReference>
<protein>
    <recommendedName>
        <fullName evidence="3">Fe2OG dioxygenase domain-containing protein</fullName>
    </recommendedName>
</protein>
<reference evidence="4 5" key="1">
    <citation type="submission" date="2013-07" db="EMBL/GenBank/DDBJ databases">
        <title>The Genome Sequence of Cryptococcus heveanensis BCC8398.</title>
        <authorList>
            <consortium name="The Broad Institute Genome Sequencing Platform"/>
            <person name="Cuomo C."/>
            <person name="Litvintseva A."/>
            <person name="Chen Y."/>
            <person name="Heitman J."/>
            <person name="Sun S."/>
            <person name="Springer D."/>
            <person name="Dromer F."/>
            <person name="Young S.K."/>
            <person name="Zeng Q."/>
            <person name="Gargeya S."/>
            <person name="Fitzgerald M."/>
            <person name="Abouelleil A."/>
            <person name="Alvarado L."/>
            <person name="Berlin A.M."/>
            <person name="Chapman S.B."/>
            <person name="Dewar J."/>
            <person name="Goldberg J."/>
            <person name="Griggs A."/>
            <person name="Gujja S."/>
            <person name="Hansen M."/>
            <person name="Howarth C."/>
            <person name="Imamovic A."/>
            <person name="Larimer J."/>
            <person name="McCowan C."/>
            <person name="Murphy C."/>
            <person name="Pearson M."/>
            <person name="Priest M."/>
            <person name="Roberts A."/>
            <person name="Saif S."/>
            <person name="Shea T."/>
            <person name="Sykes S."/>
            <person name="Wortman J."/>
            <person name="Nusbaum C."/>
            <person name="Birren B."/>
        </authorList>
    </citation>
    <scope>NUCLEOTIDE SEQUENCE [LARGE SCALE GENOMIC DNA]</scope>
    <source>
        <strain evidence="4 5">BCC8398</strain>
    </source>
</reference>
<dbReference type="Gene3D" id="2.60.120.590">
    <property type="entry name" value="Alpha-ketoglutarate-dependent dioxygenase AlkB-like"/>
    <property type="match status" value="1"/>
</dbReference>
<organism evidence="4 5">
    <name type="scientific">Kwoniella heveanensis BCC8398</name>
    <dbReference type="NCBI Taxonomy" id="1296120"/>
    <lineage>
        <taxon>Eukaryota</taxon>
        <taxon>Fungi</taxon>
        <taxon>Dikarya</taxon>
        <taxon>Basidiomycota</taxon>
        <taxon>Agaricomycotina</taxon>
        <taxon>Tremellomycetes</taxon>
        <taxon>Tremellales</taxon>
        <taxon>Cryptococcaceae</taxon>
        <taxon>Kwoniella</taxon>
    </lineage>
</organism>
<dbReference type="AlphaFoldDB" id="A0A1B9GZI5"/>
<feature type="compositionally biased region" description="Polar residues" evidence="2">
    <location>
        <begin position="48"/>
        <end position="58"/>
    </location>
</feature>
<feature type="compositionally biased region" description="Basic and acidic residues" evidence="2">
    <location>
        <begin position="98"/>
        <end position="108"/>
    </location>
</feature>
<feature type="binding site" evidence="1">
    <location>
        <position position="350"/>
    </location>
    <ligand>
        <name>2-oxoglutarate</name>
        <dbReference type="ChEBI" id="CHEBI:16810"/>
    </ligand>
</feature>
<dbReference type="GO" id="GO:0035516">
    <property type="term" value="F:broad specificity oxidative DNA demethylase activity"/>
    <property type="evidence" value="ECO:0007669"/>
    <property type="project" value="TreeGrafter"/>
</dbReference>
<dbReference type="InterPro" id="IPR005123">
    <property type="entry name" value="Oxoglu/Fe-dep_dioxygenase_dom"/>
</dbReference>
<evidence type="ECO:0000256" key="1">
    <source>
        <dbReference type="PIRSR" id="PIRSR632852-1"/>
    </source>
</evidence>
<feature type="binding site" evidence="1">
    <location>
        <position position="437"/>
    </location>
    <ligand>
        <name>2-oxoglutarate</name>
        <dbReference type="ChEBI" id="CHEBI:16810"/>
    </ligand>
</feature>
<dbReference type="InterPro" id="IPR027450">
    <property type="entry name" value="AlkB-like"/>
</dbReference>
<dbReference type="PROSITE" id="PS51471">
    <property type="entry name" value="FE2OG_OXY"/>
    <property type="match status" value="1"/>
</dbReference>
<dbReference type="InterPro" id="IPR037151">
    <property type="entry name" value="AlkB-like_sf"/>
</dbReference>
<accession>A0A1B9GZI5</accession>
<feature type="binding site" evidence="1">
    <location>
        <position position="441"/>
    </location>
    <ligand>
        <name>2-oxoglutarate</name>
        <dbReference type="ChEBI" id="CHEBI:16810"/>
    </ligand>
</feature>
<evidence type="ECO:0000313" key="5">
    <source>
        <dbReference type="Proteomes" id="UP000092666"/>
    </source>
</evidence>
<dbReference type="GO" id="GO:0008198">
    <property type="term" value="F:ferrous iron binding"/>
    <property type="evidence" value="ECO:0007669"/>
    <property type="project" value="TreeGrafter"/>
</dbReference>
<dbReference type="PANTHER" id="PTHR31573">
    <property type="entry name" value="ALPHA-KETOGLUTARATE-DEPENDENT DIOXYGENASE ALKB HOMOLOG 2"/>
    <property type="match status" value="1"/>
</dbReference>
<proteinExistence type="predicted"/>
<dbReference type="EMBL" id="KI669495">
    <property type="protein sequence ID" value="OCF36430.1"/>
    <property type="molecule type" value="Genomic_DNA"/>
</dbReference>
<feature type="compositionally biased region" description="Low complexity" evidence="2">
    <location>
        <begin position="8"/>
        <end position="25"/>
    </location>
</feature>
<dbReference type="GO" id="GO:0006307">
    <property type="term" value="P:DNA alkylation repair"/>
    <property type="evidence" value="ECO:0007669"/>
    <property type="project" value="TreeGrafter"/>
</dbReference>
<reference evidence="5" key="2">
    <citation type="submission" date="2013-12" db="EMBL/GenBank/DDBJ databases">
        <title>Evolution of pathogenesis and genome organization in the Tremellales.</title>
        <authorList>
            <person name="Cuomo C."/>
            <person name="Litvintseva A."/>
            <person name="Heitman J."/>
            <person name="Chen Y."/>
            <person name="Sun S."/>
            <person name="Springer D."/>
            <person name="Dromer F."/>
            <person name="Young S."/>
            <person name="Zeng Q."/>
            <person name="Chapman S."/>
            <person name="Gujja S."/>
            <person name="Saif S."/>
            <person name="Birren B."/>
        </authorList>
    </citation>
    <scope>NUCLEOTIDE SEQUENCE [LARGE SCALE GENOMIC DNA]</scope>
    <source>
        <strain evidence="5">BCC8398</strain>
    </source>
</reference>
<feature type="binding site" evidence="1">
    <location>
        <position position="360"/>
    </location>
    <ligand>
        <name>2-oxoglutarate</name>
        <dbReference type="ChEBI" id="CHEBI:16810"/>
    </ligand>
</feature>
<feature type="compositionally biased region" description="Polar residues" evidence="2">
    <location>
        <begin position="125"/>
        <end position="145"/>
    </location>
</feature>
<feature type="binding site" evidence="1">
    <location>
        <position position="426"/>
    </location>
    <ligand>
        <name>2-oxoglutarate</name>
        <dbReference type="ChEBI" id="CHEBI:16810"/>
    </ligand>
</feature>
<sequence>MVKLAAISSPLGPGSVSGSGSSSVSAKRQASLSAFLTPQPHSKKTKLIPSTISNSPSRASARAKNRNGTEPGMESKPFVIDGDENNGQDGHVFSSPLDKGKGKEKAEPESSTSTTPKNTHPLFGSSAQCSRLAQPQSLPHSSSIEQVPYPKLDLSDPWPPKGHPYHLPPSPTYNHPIVLPPLPHGLRDMKYNSNGRPIKDETTELDLLYFKRFVDSISPIPSRSTDTTITNGNGDVSAEASSCLDSGPGSGLRLAAGGRLTESSNLPSSKQLMKYLLEELPWYRVKYTVRGININTPRYTTVFGKDSTDIPWTGYQKCKPRAIPEVLVNLMRKVEQVTSSQFNFCLVNYYSNGDDSISYHSDSESFLGPNPTIASLSLGASRDFFLRHVNHKHHPRTGKPVPTEKFELEDGDMVVMRGRTQHEWMHSIPKRKNARGRINITFRKGVVRYATENYNQYNVGKGPMYRWDREKQVMVEAEA</sequence>
<feature type="compositionally biased region" description="Polar residues" evidence="2">
    <location>
        <begin position="109"/>
        <end position="118"/>
    </location>
</feature>
<dbReference type="GO" id="GO:0051747">
    <property type="term" value="F:cytosine C-5 DNA demethylase activity"/>
    <property type="evidence" value="ECO:0007669"/>
    <property type="project" value="TreeGrafter"/>
</dbReference>
<dbReference type="Pfam" id="PF13532">
    <property type="entry name" value="2OG-FeII_Oxy_2"/>
    <property type="match status" value="1"/>
</dbReference>
<dbReference type="Proteomes" id="UP000092666">
    <property type="component" value="Unassembled WGS sequence"/>
</dbReference>
<evidence type="ECO:0000259" key="3">
    <source>
        <dbReference type="PROSITE" id="PS51471"/>
    </source>
</evidence>
<dbReference type="PANTHER" id="PTHR31573:SF1">
    <property type="entry name" value="DNA OXIDATIVE DEMETHYLASE ALKBH2"/>
    <property type="match status" value="1"/>
</dbReference>
<feature type="compositionally biased region" description="Polar residues" evidence="2">
    <location>
        <begin position="26"/>
        <end position="40"/>
    </location>
</feature>
<gene>
    <name evidence="4" type="ORF">I316_01679</name>
</gene>
<evidence type="ECO:0000313" key="4">
    <source>
        <dbReference type="EMBL" id="OCF36430.1"/>
    </source>
</evidence>
<feature type="domain" description="Fe2OG dioxygenase" evidence="3">
    <location>
        <begin position="341"/>
        <end position="446"/>
    </location>
</feature>
<name>A0A1B9GZI5_9TREE</name>
<dbReference type="STRING" id="1296120.A0A1B9GZI5"/>
<feature type="region of interest" description="Disordered" evidence="2">
    <location>
        <begin position="1"/>
        <end position="149"/>
    </location>
</feature>
<feature type="binding site" evidence="1">
    <location>
        <position position="348"/>
    </location>
    <ligand>
        <name>2-oxoglutarate</name>
        <dbReference type="ChEBI" id="CHEBI:16810"/>
    </ligand>
</feature>
<keyword evidence="5" id="KW-1185">Reference proteome</keyword>
<evidence type="ECO:0000256" key="2">
    <source>
        <dbReference type="SAM" id="MobiDB-lite"/>
    </source>
</evidence>
<dbReference type="OrthoDB" id="545910at2759"/>
<feature type="binding site" evidence="1">
    <location>
        <position position="443"/>
    </location>
    <ligand>
        <name>2-oxoglutarate</name>
        <dbReference type="ChEBI" id="CHEBI:16810"/>
    </ligand>
</feature>